<protein>
    <submittedName>
        <fullName evidence="1">Uncharacterized protein</fullName>
    </submittedName>
</protein>
<evidence type="ECO:0000313" key="1">
    <source>
        <dbReference type="EMBL" id="KAA6339213.1"/>
    </source>
</evidence>
<comment type="caution">
    <text evidence="1">The sequence shown here is derived from an EMBL/GenBank/DDBJ whole genome shotgun (WGS) entry which is preliminary data.</text>
</comment>
<dbReference type="Pfam" id="PF21983">
    <property type="entry name" value="NikA-like"/>
    <property type="match status" value="1"/>
</dbReference>
<gene>
    <name evidence="1" type="ORF">EZS27_012828</name>
</gene>
<name>A0A5J4S1P7_9ZZZZ</name>
<dbReference type="InterPro" id="IPR053842">
    <property type="entry name" value="NikA-like"/>
</dbReference>
<accession>A0A5J4S1P7</accession>
<reference evidence="1" key="1">
    <citation type="submission" date="2019-03" db="EMBL/GenBank/DDBJ databases">
        <title>Single cell metagenomics reveals metabolic interactions within the superorganism composed of flagellate Streblomastix strix and complex community of Bacteroidetes bacteria on its surface.</title>
        <authorList>
            <person name="Treitli S.C."/>
            <person name="Kolisko M."/>
            <person name="Husnik F."/>
            <person name="Keeling P."/>
            <person name="Hampl V."/>
        </authorList>
    </citation>
    <scope>NUCLEOTIDE SEQUENCE</scope>
    <source>
        <strain evidence="1">STM</strain>
    </source>
</reference>
<dbReference type="AlphaFoldDB" id="A0A5J4S1P7"/>
<organism evidence="1">
    <name type="scientific">termite gut metagenome</name>
    <dbReference type="NCBI Taxonomy" id="433724"/>
    <lineage>
        <taxon>unclassified sequences</taxon>
        <taxon>metagenomes</taxon>
        <taxon>organismal metagenomes</taxon>
    </lineage>
</organism>
<dbReference type="EMBL" id="SNRY01000554">
    <property type="protein sequence ID" value="KAA6339213.1"/>
    <property type="molecule type" value="Genomic_DNA"/>
</dbReference>
<sequence length="116" mass="13188">MENKEEDKPKRGRPSKEKKKLDYSINLKLTEEDFKMVKEKAGKLGMKATQYAREMTLKGGIKSRYTLEELDKMRKLSGMANNLNQIAKQANKSGFSHVGIDAVLAIAEIKKLFHDS</sequence>
<proteinExistence type="predicted"/>